<dbReference type="OrthoDB" id="276546at2759"/>
<organism evidence="2 3">
    <name type="scientific">Serendipita indica (strain DSM 11827)</name>
    <name type="common">Root endophyte fungus</name>
    <name type="synonym">Piriformospora indica</name>
    <dbReference type="NCBI Taxonomy" id="1109443"/>
    <lineage>
        <taxon>Eukaryota</taxon>
        <taxon>Fungi</taxon>
        <taxon>Dikarya</taxon>
        <taxon>Basidiomycota</taxon>
        <taxon>Agaricomycotina</taxon>
        <taxon>Agaricomycetes</taxon>
        <taxon>Sebacinales</taxon>
        <taxon>Serendipitaceae</taxon>
        <taxon>Serendipita</taxon>
    </lineage>
</organism>
<dbReference type="Gene3D" id="3.20.20.70">
    <property type="entry name" value="Aldolase class I"/>
    <property type="match status" value="1"/>
</dbReference>
<dbReference type="GO" id="GO:0003959">
    <property type="term" value="F:NADPH dehydrogenase activity"/>
    <property type="evidence" value="ECO:0007669"/>
    <property type="project" value="TreeGrafter"/>
</dbReference>
<dbReference type="PANTHER" id="PTHR22893:SF91">
    <property type="entry name" value="NADPH DEHYDROGENASE 2-RELATED"/>
    <property type="match status" value="1"/>
</dbReference>
<name>G4TIX6_SERID</name>
<dbReference type="CDD" id="cd02933">
    <property type="entry name" value="OYE_like_FMN"/>
    <property type="match status" value="1"/>
</dbReference>
<dbReference type="SUPFAM" id="SSF51395">
    <property type="entry name" value="FMN-linked oxidoreductases"/>
    <property type="match status" value="1"/>
</dbReference>
<keyword evidence="3" id="KW-1185">Reference proteome</keyword>
<evidence type="ECO:0000313" key="3">
    <source>
        <dbReference type="Proteomes" id="UP000007148"/>
    </source>
</evidence>
<gene>
    <name evidence="2" type="ORF">PIIN_05204</name>
</gene>
<reference evidence="2 3" key="1">
    <citation type="journal article" date="2011" name="PLoS Pathog.">
        <title>Endophytic Life Strategies Decoded by Genome and Transcriptome Analyses of the Mutualistic Root Symbiont Piriformospora indica.</title>
        <authorList>
            <person name="Zuccaro A."/>
            <person name="Lahrmann U."/>
            <person name="Guldener U."/>
            <person name="Langen G."/>
            <person name="Pfiffi S."/>
            <person name="Biedenkopf D."/>
            <person name="Wong P."/>
            <person name="Samans B."/>
            <person name="Grimm C."/>
            <person name="Basiewicz M."/>
            <person name="Murat C."/>
            <person name="Martin F."/>
            <person name="Kogel K.H."/>
        </authorList>
    </citation>
    <scope>NUCLEOTIDE SEQUENCE [LARGE SCALE GENOMIC DNA]</scope>
    <source>
        <strain evidence="2 3">DSM 11827</strain>
    </source>
</reference>
<evidence type="ECO:0000259" key="1">
    <source>
        <dbReference type="Pfam" id="PF00724"/>
    </source>
</evidence>
<dbReference type="eggNOG" id="KOG0134">
    <property type="taxonomic scope" value="Eukaryota"/>
</dbReference>
<dbReference type="Proteomes" id="UP000007148">
    <property type="component" value="Unassembled WGS sequence"/>
</dbReference>
<dbReference type="Pfam" id="PF00724">
    <property type="entry name" value="Oxidored_FMN"/>
    <property type="match status" value="1"/>
</dbReference>
<proteinExistence type="predicted"/>
<dbReference type="HOGENOM" id="CLU_012153_0_0_1"/>
<dbReference type="FunCoup" id="G4TIX6">
    <property type="interactions" value="224"/>
</dbReference>
<dbReference type="InterPro" id="IPR013785">
    <property type="entry name" value="Aldolase_TIM"/>
</dbReference>
<comment type="caution">
    <text evidence="2">The sequence shown here is derived from an EMBL/GenBank/DDBJ whole genome shotgun (WGS) entry which is preliminary data.</text>
</comment>
<dbReference type="InterPro" id="IPR001155">
    <property type="entry name" value="OxRdtase_FMN_N"/>
</dbReference>
<accession>G4TIX6</accession>
<evidence type="ECO:0000313" key="2">
    <source>
        <dbReference type="EMBL" id="CCA71265.1"/>
    </source>
</evidence>
<dbReference type="GO" id="GO:0010181">
    <property type="term" value="F:FMN binding"/>
    <property type="evidence" value="ECO:0007669"/>
    <property type="project" value="InterPro"/>
</dbReference>
<dbReference type="EMBL" id="CAFZ01000112">
    <property type="protein sequence ID" value="CCA71265.1"/>
    <property type="molecule type" value="Genomic_DNA"/>
</dbReference>
<dbReference type="STRING" id="1109443.G4TIX6"/>
<sequence>MSSSKLFTPIRVGASNLSHRIVLAPLTRYRANRDHVHGDLAIKYYEQRASKPGTLLITEATFIAPEAGGYRNVPGIWNNDQVEAWKRVTTAVHDKQSYIYLQLWATGRQAMPSILKQEGGYPYVSSSDVAMKGRTPPRPLTKDEIKKYVGLFSKAAENALEAGFDGVEVHGANGYLIDQFIQDVCNKRTDEYGGSVENRTRFALEVTDAVTHAVGQERTGIRLSPWSTFGDMRERDPIPTFSYLVQQLYDRYPQLSYLHLIEPRVGGDSDARDDGKTDTTQDSNEFARKIWKDRPLISAGGYQPETAKQYVEKYDGLVAFGRWYISNPDLPRRIELGADLNEYNRKTFYKPESPEGYIDYPFLDSK</sequence>
<dbReference type="PANTHER" id="PTHR22893">
    <property type="entry name" value="NADH OXIDOREDUCTASE-RELATED"/>
    <property type="match status" value="1"/>
</dbReference>
<dbReference type="InterPro" id="IPR045247">
    <property type="entry name" value="Oye-like"/>
</dbReference>
<protein>
    <submittedName>
        <fullName evidence="2">Probable NADPH2 dehydrogenase chain OYE2</fullName>
    </submittedName>
</protein>
<feature type="domain" description="NADH:flavin oxidoreductase/NADH oxidase N-terminal" evidence="1">
    <location>
        <begin position="5"/>
        <end position="339"/>
    </location>
</feature>
<dbReference type="OMA" id="LTRCMAG"/>
<dbReference type="FunFam" id="3.20.20.70:FF:000138">
    <property type="entry name" value="NADPH dehydrogenase 1"/>
    <property type="match status" value="1"/>
</dbReference>
<dbReference type="InParanoid" id="G4TIX6"/>
<dbReference type="AlphaFoldDB" id="G4TIX6"/>